<proteinExistence type="predicted"/>
<gene>
    <name evidence="2" type="ORF">K7862_22465</name>
</gene>
<sequence length="75" mass="7675">MFTRQQPARTGTRQQNAVQTRLPWWAVALPAIAFATLLALIAGGPASADASGAAPGADTFGRIAAAIGGLLHHLL</sequence>
<dbReference type="Proteomes" id="UP000778578">
    <property type="component" value="Unassembled WGS sequence"/>
</dbReference>
<comment type="caution">
    <text evidence="2">The sequence shown here is derived from an EMBL/GenBank/DDBJ whole genome shotgun (WGS) entry which is preliminary data.</text>
</comment>
<reference evidence="2 3" key="1">
    <citation type="submission" date="2021-08" db="EMBL/GenBank/DDBJ databases">
        <title>WGS of actinomycetes from Thailand.</title>
        <authorList>
            <person name="Thawai C."/>
        </authorList>
    </citation>
    <scope>NUCLEOTIDE SEQUENCE [LARGE SCALE GENOMIC DNA]</scope>
    <source>
        <strain evidence="2 3">PLK6-54</strain>
    </source>
</reference>
<protein>
    <submittedName>
        <fullName evidence="2">Uncharacterized protein</fullName>
    </submittedName>
</protein>
<evidence type="ECO:0000313" key="2">
    <source>
        <dbReference type="EMBL" id="MBY8880378.1"/>
    </source>
</evidence>
<organism evidence="2 3">
    <name type="scientific">Actinacidiphila acidipaludis</name>
    <dbReference type="NCBI Taxonomy" id="2873382"/>
    <lineage>
        <taxon>Bacteria</taxon>
        <taxon>Bacillati</taxon>
        <taxon>Actinomycetota</taxon>
        <taxon>Actinomycetes</taxon>
        <taxon>Kitasatosporales</taxon>
        <taxon>Streptomycetaceae</taxon>
        <taxon>Actinacidiphila</taxon>
    </lineage>
</organism>
<accession>A0ABS7QB62</accession>
<keyword evidence="1" id="KW-1133">Transmembrane helix</keyword>
<evidence type="ECO:0000313" key="3">
    <source>
        <dbReference type="Proteomes" id="UP000778578"/>
    </source>
</evidence>
<keyword evidence="1" id="KW-0472">Membrane</keyword>
<keyword evidence="1" id="KW-0812">Transmembrane</keyword>
<evidence type="ECO:0000256" key="1">
    <source>
        <dbReference type="SAM" id="Phobius"/>
    </source>
</evidence>
<name>A0ABS7QB62_9ACTN</name>
<keyword evidence="3" id="KW-1185">Reference proteome</keyword>
<dbReference type="EMBL" id="JAINZZ010000030">
    <property type="protein sequence ID" value="MBY8880378.1"/>
    <property type="molecule type" value="Genomic_DNA"/>
</dbReference>
<feature type="transmembrane region" description="Helical" evidence="1">
    <location>
        <begin position="22"/>
        <end position="42"/>
    </location>
</feature>